<sequence length="272" mass="29668">MASPLRPSLLPQCSSCARRVANLGLERWRPTYQQTRSKKTSSKQPDHIAVRLLKDVKSFGRAGALVPVTAGQMRNMWFPRGIADYVTAPQLKELRARNVAVERDFLFGVELTKKKKAEAAEEEAQEASRQSVRAEVELLSPQRSTELLATLLPPTLEFYRTPITPDTPPSTTASASPPLASTASANIYGSVSTADIAHAIRAILGTNEEAARVVVTDGDIRFVSASVGPGLIEGEAMYRVKQLGEYEVEISVKGTSEGLRRTVRVLPSEPVR</sequence>
<reference evidence="1" key="1">
    <citation type="submission" date="2022-10" db="EMBL/GenBank/DDBJ databases">
        <title>Culturing micro-colonial fungi from biological soil crusts in the Mojave desert and describing Neophaeococcomyces mojavensis, and introducing the new genera and species Taxawa tesnikishii.</title>
        <authorList>
            <person name="Kurbessoian T."/>
            <person name="Stajich J.E."/>
        </authorList>
    </citation>
    <scope>NUCLEOTIDE SEQUENCE</scope>
    <source>
        <strain evidence="1">JES_115</strain>
    </source>
</reference>
<comment type="caution">
    <text evidence="1">The sequence shown here is derived from an EMBL/GenBank/DDBJ whole genome shotgun (WGS) entry which is preliminary data.</text>
</comment>
<organism evidence="1 2">
    <name type="scientific">Coniosporium tulheliwenetii</name>
    <dbReference type="NCBI Taxonomy" id="3383036"/>
    <lineage>
        <taxon>Eukaryota</taxon>
        <taxon>Fungi</taxon>
        <taxon>Dikarya</taxon>
        <taxon>Ascomycota</taxon>
        <taxon>Pezizomycotina</taxon>
        <taxon>Dothideomycetes</taxon>
        <taxon>Dothideomycetes incertae sedis</taxon>
        <taxon>Coniosporium</taxon>
    </lineage>
</organism>
<gene>
    <name evidence="1" type="ORF">H2199_000471</name>
</gene>
<proteinExistence type="predicted"/>
<accession>A0ACC2ZQA5</accession>
<evidence type="ECO:0000313" key="1">
    <source>
        <dbReference type="EMBL" id="KAJ9649692.1"/>
    </source>
</evidence>
<evidence type="ECO:0000313" key="2">
    <source>
        <dbReference type="Proteomes" id="UP001172680"/>
    </source>
</evidence>
<keyword evidence="2" id="KW-1185">Reference proteome</keyword>
<name>A0ACC2ZQA5_9PEZI</name>
<dbReference type="EMBL" id="JAPDRP010000001">
    <property type="protein sequence ID" value="KAJ9649692.1"/>
    <property type="molecule type" value="Genomic_DNA"/>
</dbReference>
<dbReference type="Proteomes" id="UP001172680">
    <property type="component" value="Unassembled WGS sequence"/>
</dbReference>
<protein>
    <submittedName>
        <fullName evidence="1">Uncharacterized protein</fullName>
    </submittedName>
</protein>